<dbReference type="PROSITE" id="PS50103">
    <property type="entry name" value="ZF_C3H1"/>
    <property type="match status" value="1"/>
</dbReference>
<feature type="domain" description="CCHC-type" evidence="7">
    <location>
        <begin position="101"/>
        <end position="116"/>
    </location>
</feature>
<dbReference type="Pfam" id="PF00313">
    <property type="entry name" value="CSD"/>
    <property type="match status" value="1"/>
</dbReference>
<gene>
    <name evidence="9" type="ORF">CBRE1094_LOCUS32302</name>
</gene>
<dbReference type="InterPro" id="IPR000571">
    <property type="entry name" value="Znf_CCCH"/>
</dbReference>
<feature type="compositionally biased region" description="Gly residues" evidence="5">
    <location>
        <begin position="75"/>
        <end position="91"/>
    </location>
</feature>
<dbReference type="SMART" id="SM00356">
    <property type="entry name" value="ZnF_C3H1"/>
    <property type="match status" value="1"/>
</dbReference>
<dbReference type="InterPro" id="IPR012340">
    <property type="entry name" value="NA-bd_OB-fold"/>
</dbReference>
<dbReference type="Pfam" id="PF00642">
    <property type="entry name" value="zf-CCCH"/>
    <property type="match status" value="1"/>
</dbReference>
<proteinExistence type="predicted"/>
<protein>
    <submittedName>
        <fullName evidence="9">Uncharacterized protein</fullName>
    </submittedName>
</protein>
<dbReference type="Pfam" id="PF00098">
    <property type="entry name" value="zf-CCHC"/>
    <property type="match status" value="2"/>
</dbReference>
<evidence type="ECO:0000256" key="4">
    <source>
        <dbReference type="PROSITE-ProRule" id="PRU00723"/>
    </source>
</evidence>
<feature type="zinc finger region" description="C3H1-type" evidence="4">
    <location>
        <begin position="157"/>
        <end position="184"/>
    </location>
</feature>
<dbReference type="SUPFAM" id="SSF57756">
    <property type="entry name" value="Retrovirus zinc finger-like domains"/>
    <property type="match status" value="1"/>
</dbReference>
<accession>A0A7S2N0L7</accession>
<dbReference type="InterPro" id="IPR036855">
    <property type="entry name" value="Znf_CCCH_sf"/>
</dbReference>
<feature type="domain" description="C3H1-type" evidence="6">
    <location>
        <begin position="157"/>
        <end position="184"/>
    </location>
</feature>
<dbReference type="InterPro" id="IPR011129">
    <property type="entry name" value="CSD"/>
</dbReference>
<evidence type="ECO:0000256" key="3">
    <source>
        <dbReference type="ARBA" id="ARBA00022833"/>
    </source>
</evidence>
<dbReference type="EMBL" id="HBGU01059399">
    <property type="protein sequence ID" value="CAD9512854.1"/>
    <property type="molecule type" value="Transcribed_RNA"/>
</dbReference>
<evidence type="ECO:0000259" key="7">
    <source>
        <dbReference type="PROSITE" id="PS50158"/>
    </source>
</evidence>
<dbReference type="InterPro" id="IPR001878">
    <property type="entry name" value="Znf_CCHC"/>
</dbReference>
<evidence type="ECO:0000259" key="6">
    <source>
        <dbReference type="PROSITE" id="PS50103"/>
    </source>
</evidence>
<dbReference type="SUPFAM" id="SSF90229">
    <property type="entry name" value="CCCH zinc finger"/>
    <property type="match status" value="1"/>
</dbReference>
<dbReference type="Gene3D" id="2.40.50.140">
    <property type="entry name" value="Nucleic acid-binding proteins"/>
    <property type="match status" value="1"/>
</dbReference>
<dbReference type="InterPro" id="IPR036875">
    <property type="entry name" value="Znf_CCHC_sf"/>
</dbReference>
<evidence type="ECO:0000259" key="8">
    <source>
        <dbReference type="PROSITE" id="PS51857"/>
    </source>
</evidence>
<dbReference type="SMART" id="SM00343">
    <property type="entry name" value="ZnF_C2HC"/>
    <property type="match status" value="2"/>
</dbReference>
<dbReference type="InterPro" id="IPR002059">
    <property type="entry name" value="CSP_DNA-bd"/>
</dbReference>
<dbReference type="SMART" id="SM00357">
    <property type="entry name" value="CSP"/>
    <property type="match status" value="1"/>
</dbReference>
<dbReference type="PANTHER" id="PTHR46565:SF20">
    <property type="entry name" value="COLD SHOCK DOMAIN-CONTAINING PROTEIN 4"/>
    <property type="match status" value="1"/>
</dbReference>
<dbReference type="FunFam" id="4.10.60.10:FF:000034">
    <property type="entry name" value="Universal minicircle sequence binding protein (UMSBP), putative"/>
    <property type="match status" value="1"/>
</dbReference>
<evidence type="ECO:0000256" key="5">
    <source>
        <dbReference type="SAM" id="MobiDB-lite"/>
    </source>
</evidence>
<keyword evidence="3 4" id="KW-0862">Zinc</keyword>
<name>A0A7S2N0L7_9EUKA</name>
<evidence type="ECO:0000256" key="1">
    <source>
        <dbReference type="ARBA" id="ARBA00022723"/>
    </source>
</evidence>
<feature type="domain" description="CSD" evidence="8">
    <location>
        <begin position="4"/>
        <end position="68"/>
    </location>
</feature>
<keyword evidence="2 4" id="KW-0863">Zinc-finger</keyword>
<feature type="region of interest" description="Disordered" evidence="5">
    <location>
        <begin position="62"/>
        <end position="91"/>
    </location>
</feature>
<dbReference type="Gene3D" id="4.10.60.10">
    <property type="entry name" value="Zinc finger, CCHC-type"/>
    <property type="match status" value="2"/>
</dbReference>
<sequence length="192" mass="19997">MAERKSGVVRRWTERGFGFITPDGSEEELFVHFSAISDGNALEEGAVVEFESVFDDRKGKERAENVTGGIQQDRAGGGGGGFGGGRVSGGRGRGGGGGASCYNCGQIGHLSRDCPEPRKDSFGGGGGGGAGRECYNCGGMGHLSRDCPEPRKEGRPARPKGPCYDFQKGTCTRGAECRFSHDPEVAGGNAGW</sequence>
<dbReference type="Gene3D" id="4.10.1000.10">
    <property type="entry name" value="Zinc finger, CCCH-type"/>
    <property type="match status" value="1"/>
</dbReference>
<evidence type="ECO:0000313" key="9">
    <source>
        <dbReference type="EMBL" id="CAD9512854.1"/>
    </source>
</evidence>
<dbReference type="GO" id="GO:0008270">
    <property type="term" value="F:zinc ion binding"/>
    <property type="evidence" value="ECO:0007669"/>
    <property type="project" value="UniProtKB-KW"/>
</dbReference>
<dbReference type="PROSITE" id="PS00352">
    <property type="entry name" value="CSD_1"/>
    <property type="match status" value="1"/>
</dbReference>
<dbReference type="CDD" id="cd04458">
    <property type="entry name" value="CSP_CDS"/>
    <property type="match status" value="1"/>
</dbReference>
<organism evidence="9">
    <name type="scientific">Haptolina brevifila</name>
    <dbReference type="NCBI Taxonomy" id="156173"/>
    <lineage>
        <taxon>Eukaryota</taxon>
        <taxon>Haptista</taxon>
        <taxon>Haptophyta</taxon>
        <taxon>Prymnesiophyceae</taxon>
        <taxon>Prymnesiales</taxon>
        <taxon>Prymnesiaceae</taxon>
        <taxon>Haptolina</taxon>
    </lineage>
</organism>
<dbReference type="PANTHER" id="PTHR46565">
    <property type="entry name" value="COLD SHOCK DOMAIN PROTEIN 2"/>
    <property type="match status" value="1"/>
</dbReference>
<dbReference type="PROSITE" id="PS51857">
    <property type="entry name" value="CSD_2"/>
    <property type="match status" value="1"/>
</dbReference>
<dbReference type="SUPFAM" id="SSF50249">
    <property type="entry name" value="Nucleic acid-binding proteins"/>
    <property type="match status" value="1"/>
</dbReference>
<feature type="domain" description="CCHC-type" evidence="7">
    <location>
        <begin position="134"/>
        <end position="149"/>
    </location>
</feature>
<dbReference type="PROSITE" id="PS50158">
    <property type="entry name" value="ZF_CCHC"/>
    <property type="match status" value="2"/>
</dbReference>
<dbReference type="GO" id="GO:0003676">
    <property type="term" value="F:nucleic acid binding"/>
    <property type="evidence" value="ECO:0007669"/>
    <property type="project" value="InterPro"/>
</dbReference>
<evidence type="ECO:0000256" key="2">
    <source>
        <dbReference type="ARBA" id="ARBA00022771"/>
    </source>
</evidence>
<keyword evidence="1 4" id="KW-0479">Metal-binding</keyword>
<reference evidence="9" key="1">
    <citation type="submission" date="2021-01" db="EMBL/GenBank/DDBJ databases">
        <authorList>
            <person name="Corre E."/>
            <person name="Pelletier E."/>
            <person name="Niang G."/>
            <person name="Scheremetjew M."/>
            <person name="Finn R."/>
            <person name="Kale V."/>
            <person name="Holt S."/>
            <person name="Cochrane G."/>
            <person name="Meng A."/>
            <person name="Brown T."/>
            <person name="Cohen L."/>
        </authorList>
    </citation>
    <scope>NUCLEOTIDE SEQUENCE</scope>
    <source>
        <strain evidence="9">UTEX LB 985</strain>
    </source>
</reference>
<dbReference type="AlphaFoldDB" id="A0A7S2N0L7"/>
<dbReference type="InterPro" id="IPR019844">
    <property type="entry name" value="CSD_CS"/>
</dbReference>